<dbReference type="AlphaFoldDB" id="A0A4Y2HYN2"/>
<dbReference type="Proteomes" id="UP000499080">
    <property type="component" value="Unassembled WGS sequence"/>
</dbReference>
<evidence type="ECO:0000313" key="1">
    <source>
        <dbReference type="EMBL" id="GBM70551.1"/>
    </source>
</evidence>
<name>A0A4Y2HYN2_ARAVE</name>
<sequence>MDDAEEICDFLTVEQCSNNDDKEFCSFYYKAIKRLLDIDDEANVFRLHRYFKIFSQYYDFWGQVKPYLEDHDDTIINLLEDSLYYRLAYVYRNATILSSAVAFHFRNIYKKSPMNIENLIKKKLVKICSLGGCSASDVVAIVKVLDSIALKKGIELDFRVTIIESDERWKITCIIVLICLEQFRMATWKISFIQSNPAEQTFWTPETLKSIQEADIVTMMRCFSKFNLEEKIMKVSVA</sequence>
<gene>
    <name evidence="1" type="ORF">AVEN_196257_1</name>
</gene>
<dbReference type="EMBL" id="BGPR01002258">
    <property type="protein sequence ID" value="GBM70551.1"/>
    <property type="molecule type" value="Genomic_DNA"/>
</dbReference>
<protein>
    <submittedName>
        <fullName evidence="1">Uncharacterized protein</fullName>
    </submittedName>
</protein>
<proteinExistence type="predicted"/>
<keyword evidence="2" id="KW-1185">Reference proteome</keyword>
<evidence type="ECO:0000313" key="2">
    <source>
        <dbReference type="Proteomes" id="UP000499080"/>
    </source>
</evidence>
<comment type="caution">
    <text evidence="1">The sequence shown here is derived from an EMBL/GenBank/DDBJ whole genome shotgun (WGS) entry which is preliminary data.</text>
</comment>
<reference evidence="1 2" key="1">
    <citation type="journal article" date="2019" name="Sci. Rep.">
        <title>Orb-weaving spider Araneus ventricosus genome elucidates the spidroin gene catalogue.</title>
        <authorList>
            <person name="Kono N."/>
            <person name="Nakamura H."/>
            <person name="Ohtoshi R."/>
            <person name="Moran D.A.P."/>
            <person name="Shinohara A."/>
            <person name="Yoshida Y."/>
            <person name="Fujiwara M."/>
            <person name="Mori M."/>
            <person name="Tomita M."/>
            <person name="Arakawa K."/>
        </authorList>
    </citation>
    <scope>NUCLEOTIDE SEQUENCE [LARGE SCALE GENOMIC DNA]</scope>
</reference>
<organism evidence="1 2">
    <name type="scientific">Araneus ventricosus</name>
    <name type="common">Orbweaver spider</name>
    <name type="synonym">Epeira ventricosa</name>
    <dbReference type="NCBI Taxonomy" id="182803"/>
    <lineage>
        <taxon>Eukaryota</taxon>
        <taxon>Metazoa</taxon>
        <taxon>Ecdysozoa</taxon>
        <taxon>Arthropoda</taxon>
        <taxon>Chelicerata</taxon>
        <taxon>Arachnida</taxon>
        <taxon>Araneae</taxon>
        <taxon>Araneomorphae</taxon>
        <taxon>Entelegynae</taxon>
        <taxon>Araneoidea</taxon>
        <taxon>Araneidae</taxon>
        <taxon>Araneus</taxon>
    </lineage>
</organism>
<accession>A0A4Y2HYN2</accession>
<dbReference type="OrthoDB" id="6436246at2759"/>